<reference evidence="1" key="1">
    <citation type="submission" date="2022-09" db="EMBL/GenBank/DDBJ databases">
        <title>Culturomic study of gut microbiota in children with autism spectrum disorder.</title>
        <authorList>
            <person name="Efimov B.A."/>
            <person name="Chaplin A.V."/>
            <person name="Sokolova S.R."/>
            <person name="Pikina A.P."/>
            <person name="Korzhanova M."/>
            <person name="Belova V."/>
            <person name="Korostin D."/>
        </authorList>
    </citation>
    <scope>NUCLEOTIDE SEQUENCE</scope>
    <source>
        <strain evidence="1">ASD5510</strain>
    </source>
</reference>
<accession>A0A9J6QYT6</accession>
<keyword evidence="2" id="KW-1185">Reference proteome</keyword>
<dbReference type="RefSeq" id="WP_253020987.1">
    <property type="nucleotide sequence ID" value="NZ_JAOSHN010000012.1"/>
</dbReference>
<protein>
    <submittedName>
        <fullName evidence="1">Uncharacterized protein</fullName>
    </submittedName>
</protein>
<name>A0A9J6QYT6_9FIRM</name>
<sequence length="121" mass="13707">MGDFPEPILIVCRDVLDGKLSSSAMIFCPELWASDGAAVGSALLCPKTRTENEEQSTTTANTVQVVRKNFNMMYLPFIILNTGLFAKTNDTIFYSSGKLKKREKRFYKLRIWAVSYVNGYY</sequence>
<dbReference type="Proteomes" id="UP001065549">
    <property type="component" value="Unassembled WGS sequence"/>
</dbReference>
<proteinExistence type="predicted"/>
<organism evidence="1 2">
    <name type="scientific">Hominibacterium faecale</name>
    <dbReference type="NCBI Taxonomy" id="2839743"/>
    <lineage>
        <taxon>Bacteria</taxon>
        <taxon>Bacillati</taxon>
        <taxon>Bacillota</taxon>
        <taxon>Clostridia</taxon>
        <taxon>Peptostreptococcales</taxon>
        <taxon>Anaerovoracaceae</taxon>
        <taxon>Hominibacterium</taxon>
    </lineage>
</organism>
<comment type="caution">
    <text evidence="1">The sequence shown here is derived from an EMBL/GenBank/DDBJ whole genome shotgun (WGS) entry which is preliminary data.</text>
</comment>
<dbReference type="EMBL" id="JAOSHN010000012">
    <property type="protein sequence ID" value="MCU7380636.1"/>
    <property type="molecule type" value="Genomic_DNA"/>
</dbReference>
<evidence type="ECO:0000313" key="2">
    <source>
        <dbReference type="Proteomes" id="UP001065549"/>
    </source>
</evidence>
<gene>
    <name evidence="1" type="ORF">OBO34_20185</name>
</gene>
<evidence type="ECO:0000313" key="1">
    <source>
        <dbReference type="EMBL" id="MCU7380636.1"/>
    </source>
</evidence>
<dbReference type="AlphaFoldDB" id="A0A9J6QYT6"/>